<dbReference type="Proteomes" id="UP000620124">
    <property type="component" value="Unassembled WGS sequence"/>
</dbReference>
<feature type="domain" description="NACHT" evidence="3">
    <location>
        <begin position="107"/>
        <end position="250"/>
    </location>
</feature>
<dbReference type="PROSITE" id="PS50837">
    <property type="entry name" value="NACHT"/>
    <property type="match status" value="1"/>
</dbReference>
<evidence type="ECO:0000256" key="1">
    <source>
        <dbReference type="ARBA" id="ARBA00022737"/>
    </source>
</evidence>
<gene>
    <name evidence="4" type="ORF">MVEN_02372300</name>
</gene>
<dbReference type="PANTHER" id="PTHR10039">
    <property type="entry name" value="AMELOGENIN"/>
    <property type="match status" value="1"/>
</dbReference>
<dbReference type="InterPro" id="IPR056884">
    <property type="entry name" value="NPHP3-like_N"/>
</dbReference>
<dbReference type="SUPFAM" id="SSF52540">
    <property type="entry name" value="P-loop containing nucleoside triphosphate hydrolases"/>
    <property type="match status" value="1"/>
</dbReference>
<keyword evidence="1" id="KW-0677">Repeat</keyword>
<evidence type="ECO:0000313" key="5">
    <source>
        <dbReference type="Proteomes" id="UP000620124"/>
    </source>
</evidence>
<comment type="caution">
    <text evidence="4">The sequence shown here is derived from an EMBL/GenBank/DDBJ whole genome shotgun (WGS) entry which is preliminary data.</text>
</comment>
<organism evidence="4 5">
    <name type="scientific">Mycena venus</name>
    <dbReference type="NCBI Taxonomy" id="2733690"/>
    <lineage>
        <taxon>Eukaryota</taxon>
        <taxon>Fungi</taxon>
        <taxon>Dikarya</taxon>
        <taxon>Basidiomycota</taxon>
        <taxon>Agaricomycotina</taxon>
        <taxon>Agaricomycetes</taxon>
        <taxon>Agaricomycetidae</taxon>
        <taxon>Agaricales</taxon>
        <taxon>Marasmiineae</taxon>
        <taxon>Mycenaceae</taxon>
        <taxon>Mycena</taxon>
    </lineage>
</organism>
<proteinExistence type="predicted"/>
<evidence type="ECO:0000256" key="2">
    <source>
        <dbReference type="SAM" id="MobiDB-lite"/>
    </source>
</evidence>
<dbReference type="Pfam" id="PF24883">
    <property type="entry name" value="NPHP3_N"/>
    <property type="match status" value="1"/>
</dbReference>
<protein>
    <submittedName>
        <fullName evidence="4">HET-domain-containing protein</fullName>
    </submittedName>
</protein>
<evidence type="ECO:0000259" key="3">
    <source>
        <dbReference type="PROSITE" id="PS50837"/>
    </source>
</evidence>
<dbReference type="InterPro" id="IPR027417">
    <property type="entry name" value="P-loop_NTPase"/>
</dbReference>
<sequence>MSRQDNTSKTVNYHISGGYGGLGGTGHGNGVGGRGGTGEGPTVNIDNSTNKISVNQGQGLEEVLYKWLDSPPTTKDRQHELRKLHHKSTGGWLQHDFRFIRWKTTPSSLWIKGISGTGKSVLSSTIIEEIVKACPDRSAVAYFYFDFRNERQHMDIMLRSIIWQLSGRSPSPHSALHRLYKSLGNGTIHPQPIDLQGVFKDLHSELDQTYIVIDGLDECNKSDRKPLIEFIHSLCHPAKYAPHLLFTSQPLEEFQTAFKDATFIELGSWVSNDDIRSFVGSEVTRVGNWASNDNYAKNVTEQIVQKSHGMFRMAACLLIELRDCDFREDVEETLAGLPADLFGIYSRFLTRATNIPRRTVFIQAIFRWLVFSTRELTSNDLADALSFPLADPKFDFSNPAKSIYDPNRRGGNHDIFKLLEGLIVIKNERWDKSMAFAHSSVKDYILSPQFQQEFGAIINLTKNVSHKFITQTCVRYLLILLTPNI</sequence>
<name>A0A8H6X294_9AGAR</name>
<dbReference type="AlphaFoldDB" id="A0A8H6X294"/>
<dbReference type="EMBL" id="JACAZI010000030">
    <property type="protein sequence ID" value="KAF7333075.1"/>
    <property type="molecule type" value="Genomic_DNA"/>
</dbReference>
<keyword evidence="5" id="KW-1185">Reference proteome</keyword>
<accession>A0A8H6X294</accession>
<dbReference type="Gene3D" id="3.40.50.300">
    <property type="entry name" value="P-loop containing nucleotide triphosphate hydrolases"/>
    <property type="match status" value="1"/>
</dbReference>
<evidence type="ECO:0000313" key="4">
    <source>
        <dbReference type="EMBL" id="KAF7333075.1"/>
    </source>
</evidence>
<reference evidence="4" key="1">
    <citation type="submission" date="2020-05" db="EMBL/GenBank/DDBJ databases">
        <title>Mycena genomes resolve the evolution of fungal bioluminescence.</title>
        <authorList>
            <person name="Tsai I.J."/>
        </authorList>
    </citation>
    <scope>NUCLEOTIDE SEQUENCE</scope>
    <source>
        <strain evidence="4">CCC161011</strain>
    </source>
</reference>
<feature type="compositionally biased region" description="Gly residues" evidence="2">
    <location>
        <begin position="22"/>
        <end position="39"/>
    </location>
</feature>
<dbReference type="PANTHER" id="PTHR10039:SF16">
    <property type="entry name" value="GPI INOSITOL-DEACYLASE"/>
    <property type="match status" value="1"/>
</dbReference>
<feature type="region of interest" description="Disordered" evidence="2">
    <location>
        <begin position="22"/>
        <end position="49"/>
    </location>
</feature>
<dbReference type="InterPro" id="IPR007111">
    <property type="entry name" value="NACHT_NTPase"/>
</dbReference>
<dbReference type="OrthoDB" id="7464126at2759"/>